<proteinExistence type="predicted"/>
<organism evidence="1 2">
    <name type="scientific">Virgibacillus natechei</name>
    <dbReference type="NCBI Taxonomy" id="1216297"/>
    <lineage>
        <taxon>Bacteria</taxon>
        <taxon>Bacillati</taxon>
        <taxon>Bacillota</taxon>
        <taxon>Bacilli</taxon>
        <taxon>Bacillales</taxon>
        <taxon>Bacillaceae</taxon>
        <taxon>Virgibacillus</taxon>
    </lineage>
</organism>
<evidence type="ECO:0000313" key="1">
    <source>
        <dbReference type="EMBL" id="MBP1969915.1"/>
    </source>
</evidence>
<sequence>MRKTIAFLFIILALPSLSLIAIAYSNYVKELNDALHVNPEEVTKITVGSSESKGQYKSTREEEKINILMNYLNQVDYQRLSGDQTSYMPTKASIIYFNENEKQSFMVPYETEAMIDHKVYKIKNGTIEDSFLIELYHSMD</sequence>
<evidence type="ECO:0000313" key="2">
    <source>
        <dbReference type="Proteomes" id="UP001519345"/>
    </source>
</evidence>
<reference evidence="1 2" key="1">
    <citation type="submission" date="2021-03" db="EMBL/GenBank/DDBJ databases">
        <title>Genomic Encyclopedia of Type Strains, Phase IV (KMG-IV): sequencing the most valuable type-strain genomes for metagenomic binning, comparative biology and taxonomic classification.</title>
        <authorList>
            <person name="Goeker M."/>
        </authorList>
    </citation>
    <scope>NUCLEOTIDE SEQUENCE [LARGE SCALE GENOMIC DNA]</scope>
    <source>
        <strain evidence="1 2">DSM 25609</strain>
    </source>
</reference>
<dbReference type="RefSeq" id="WP_209463083.1">
    <property type="nucleotide sequence ID" value="NZ_CP110224.1"/>
</dbReference>
<gene>
    <name evidence="1" type="ORF">J2Z83_002023</name>
</gene>
<dbReference type="EMBL" id="JAGGKX010000009">
    <property type="protein sequence ID" value="MBP1969915.1"/>
    <property type="molecule type" value="Genomic_DNA"/>
</dbReference>
<dbReference type="Proteomes" id="UP001519345">
    <property type="component" value="Unassembled WGS sequence"/>
</dbReference>
<name>A0ABS4IG59_9BACI</name>
<comment type="caution">
    <text evidence="1">The sequence shown here is derived from an EMBL/GenBank/DDBJ whole genome shotgun (WGS) entry which is preliminary data.</text>
</comment>
<accession>A0ABS4IG59</accession>
<keyword evidence="2" id="KW-1185">Reference proteome</keyword>
<protein>
    <submittedName>
        <fullName evidence="1">Uncharacterized protein</fullName>
    </submittedName>
</protein>